<evidence type="ECO:0000259" key="1">
    <source>
        <dbReference type="PROSITE" id="PS51186"/>
    </source>
</evidence>
<dbReference type="Proteomes" id="UP000741863">
    <property type="component" value="Unassembled WGS sequence"/>
</dbReference>
<dbReference type="Pfam" id="PF00583">
    <property type="entry name" value="Acetyltransf_1"/>
    <property type="match status" value="1"/>
</dbReference>
<dbReference type="RefSeq" id="WP_204696497.1">
    <property type="nucleotide sequence ID" value="NZ_JAFBEC010000003.1"/>
</dbReference>
<dbReference type="InterPro" id="IPR016181">
    <property type="entry name" value="Acyl_CoA_acyltransferase"/>
</dbReference>
<protein>
    <submittedName>
        <fullName evidence="2">Ribosomal protein S18 acetylase RimI-like enzyme</fullName>
    </submittedName>
</protein>
<feature type="domain" description="N-acetyltransferase" evidence="1">
    <location>
        <begin position="7"/>
        <end position="159"/>
    </location>
</feature>
<gene>
    <name evidence="2" type="ORF">JOD17_001424</name>
</gene>
<dbReference type="CDD" id="cd04301">
    <property type="entry name" value="NAT_SF"/>
    <property type="match status" value="1"/>
</dbReference>
<proteinExistence type="predicted"/>
<dbReference type="InterPro" id="IPR000182">
    <property type="entry name" value="GNAT_dom"/>
</dbReference>
<comment type="caution">
    <text evidence="2">The sequence shown here is derived from an EMBL/GenBank/DDBJ whole genome shotgun (WGS) entry which is preliminary data.</text>
</comment>
<sequence length="159" mass="18124">MNHSEDIQLTFFKNEHLELLEKFELPEAQAQFTALPEELMNVSEGQYRIVILANQEPVGFFLLHTTNRVSDYTPNPKAILLTALSVDYKQQGKGYAKKAMLELETFITSTFEKIDEVVLAVNHKNIPAQNLYKSVGFQDTGRRKIGKIGEQLILDLKIL</sequence>
<keyword evidence="3" id="KW-1185">Reference proteome</keyword>
<organism evidence="2 3">
    <name type="scientific">Geomicrobium sediminis</name>
    <dbReference type="NCBI Taxonomy" id="1347788"/>
    <lineage>
        <taxon>Bacteria</taxon>
        <taxon>Bacillati</taxon>
        <taxon>Bacillota</taxon>
        <taxon>Bacilli</taxon>
        <taxon>Bacillales</taxon>
        <taxon>Geomicrobium</taxon>
    </lineage>
</organism>
<name>A0ABS2PBG3_9BACL</name>
<dbReference type="PROSITE" id="PS51186">
    <property type="entry name" value="GNAT"/>
    <property type="match status" value="1"/>
</dbReference>
<dbReference type="EMBL" id="JAFBEC010000003">
    <property type="protein sequence ID" value="MBM7632331.1"/>
    <property type="molecule type" value="Genomic_DNA"/>
</dbReference>
<reference evidence="2 3" key="1">
    <citation type="submission" date="2021-01" db="EMBL/GenBank/DDBJ databases">
        <title>Genomic Encyclopedia of Type Strains, Phase IV (KMG-IV): sequencing the most valuable type-strain genomes for metagenomic binning, comparative biology and taxonomic classification.</title>
        <authorList>
            <person name="Goeker M."/>
        </authorList>
    </citation>
    <scope>NUCLEOTIDE SEQUENCE [LARGE SCALE GENOMIC DNA]</scope>
    <source>
        <strain evidence="2 3">DSM 25540</strain>
    </source>
</reference>
<dbReference type="SUPFAM" id="SSF55729">
    <property type="entry name" value="Acyl-CoA N-acyltransferases (Nat)"/>
    <property type="match status" value="1"/>
</dbReference>
<accession>A0ABS2PBG3</accession>
<evidence type="ECO:0000313" key="3">
    <source>
        <dbReference type="Proteomes" id="UP000741863"/>
    </source>
</evidence>
<dbReference type="Gene3D" id="3.40.630.30">
    <property type="match status" value="1"/>
</dbReference>
<evidence type="ECO:0000313" key="2">
    <source>
        <dbReference type="EMBL" id="MBM7632331.1"/>
    </source>
</evidence>